<dbReference type="GO" id="GO:0038024">
    <property type="term" value="F:cargo receptor activity"/>
    <property type="evidence" value="ECO:0007669"/>
    <property type="project" value="TreeGrafter"/>
</dbReference>
<proteinExistence type="predicted"/>
<dbReference type="SUPFAM" id="SSF50729">
    <property type="entry name" value="PH domain-like"/>
    <property type="match status" value="1"/>
</dbReference>
<keyword evidence="9" id="KW-1185">Reference proteome</keyword>
<feature type="region of interest" description="Disordered" evidence="6">
    <location>
        <begin position="725"/>
        <end position="746"/>
    </location>
</feature>
<sequence>MSQPPDAEPVTVVPAEPATTTEPASATTPTAPVTRTSFWRERRKIPERTDEFLLARFQGDGVRYKAKLIGVDDVPEPRGDKMCQDSMMKLKGMAIAARSQGKHKQRIWVNISLTGIKIVDEKTGVVTHEHVVNKISFIARDVTDNRAFGYVCGAEGQHQFFAVKTAQQAEPLVIDLKDLFQLILNLKKKEQEAAQKGEGNGTVIEVGINILGDISVNYFDVILNLFVLMFCHQNGGDALLTLDGKENAVKTVEQMDLFGDMSTPPDIHSPTPDSVLLLDFAFVIDDNQGNPFISYPSTLSNTPDKKPVSSISDLFPTLSSDPFSPLNDQSDSMFSSNSESDLSSFLLSGPDLQQSLSEDSSNSQQFNGLFNAQLSHESKVNQLPLSNLNDEITSPFSQNPFLRTSMTNPPSLNMSYKSGPPVLQTPLLCNGSSKSVELFQTILPTSVQNGGLIVLCPPPQSSKSGCMRRREKSPGNDLFGAELFAPPAQKESQPSNQTSSIPADLFNTTPSSTVNALGSLSLGPTSVTQTPGTAPSLWSQTPTMFPPQGGVPQVTVPGQPNLFSQPSAFGGLPAPAWGQQGASPFGPPAVIQAWGQPGTAAPGGAWPTSGPVASPFQPNQFAPMMPPNSVMGMQQIAVVPPRPPPRPPVKEDPPVVKSAFTALDPLGEKEKSSGKDMFKNFQMVKPQKVEQGTGQSTNGSFDQYFSSKVGLAQEVADHDDFDINQISVNSNGTSKLAPQQSPPPVPVPQGAGLIPTLAPATGLLDAAFNPNPAPAPSNPTPTAGSNLFDDTFGTNPFGAPPMNTSTPATQTAALADAFGDPFSGNPFA</sequence>
<feature type="region of interest" description="Disordered" evidence="6">
    <location>
        <begin position="769"/>
        <end position="807"/>
    </location>
</feature>
<reference evidence="8" key="1">
    <citation type="submission" date="2025-08" db="UniProtKB">
        <authorList>
            <consortium name="Ensembl"/>
        </authorList>
    </citation>
    <scope>IDENTIFICATION</scope>
</reference>
<feature type="region of interest" description="Disordered" evidence="6">
    <location>
        <begin position="1"/>
        <end position="32"/>
    </location>
</feature>
<dbReference type="GO" id="GO:0090090">
    <property type="term" value="P:negative regulation of canonical Wnt signaling pathway"/>
    <property type="evidence" value="ECO:0007669"/>
    <property type="project" value="TreeGrafter"/>
</dbReference>
<evidence type="ECO:0000256" key="2">
    <source>
        <dbReference type="ARBA" id="ARBA00022473"/>
    </source>
</evidence>
<evidence type="ECO:0000313" key="8">
    <source>
        <dbReference type="Ensembl" id="ENSCCRP00000137304.1"/>
    </source>
</evidence>
<accession>A0A9J7ZWE2</accession>
<dbReference type="GO" id="GO:0035615">
    <property type="term" value="F:clathrin adaptor activity"/>
    <property type="evidence" value="ECO:0007669"/>
    <property type="project" value="TreeGrafter"/>
</dbReference>
<evidence type="ECO:0000313" key="9">
    <source>
        <dbReference type="Proteomes" id="UP001108240"/>
    </source>
</evidence>
<evidence type="ECO:0000256" key="5">
    <source>
        <dbReference type="ARBA" id="ARBA00022782"/>
    </source>
</evidence>
<comment type="subcellular location">
    <subcellularLocation>
        <location evidence="1">Cytoplasm</location>
    </subcellularLocation>
</comment>
<keyword evidence="5" id="KW-0221">Differentiation</keyword>
<keyword evidence="2" id="KW-0217">Developmental protein</keyword>
<dbReference type="GO" id="GO:0030154">
    <property type="term" value="P:cell differentiation"/>
    <property type="evidence" value="ECO:0007669"/>
    <property type="project" value="UniProtKB-KW"/>
</dbReference>
<dbReference type="InterPro" id="IPR011993">
    <property type="entry name" value="PH-like_dom_sf"/>
</dbReference>
<dbReference type="GO" id="GO:0010718">
    <property type="term" value="P:positive regulation of epithelial to mesenchymal transition"/>
    <property type="evidence" value="ECO:0007669"/>
    <property type="project" value="TreeGrafter"/>
</dbReference>
<dbReference type="GO" id="GO:0005737">
    <property type="term" value="C:cytoplasm"/>
    <property type="evidence" value="ECO:0007669"/>
    <property type="project" value="UniProtKB-SubCell"/>
</dbReference>
<name>A0A9J7ZWE2_CYPCA</name>
<dbReference type="AlphaFoldDB" id="A0A9J7ZWE2"/>
<dbReference type="InterPro" id="IPR006020">
    <property type="entry name" value="PTB/PI_dom"/>
</dbReference>
<dbReference type="Ensembl" id="ENSCCRT00000162943.1">
    <property type="protein sequence ID" value="ENSCCRP00000137304.1"/>
    <property type="gene ID" value="ENSCCRG00000026586.2"/>
</dbReference>
<evidence type="ECO:0000256" key="6">
    <source>
        <dbReference type="SAM" id="MobiDB-lite"/>
    </source>
</evidence>
<feature type="domain" description="PID" evidence="7">
    <location>
        <begin position="59"/>
        <end position="193"/>
    </location>
</feature>
<dbReference type="OMA" id="IQAPNSA"/>
<dbReference type="InterPro" id="IPR048561">
    <property type="entry name" value="Dab_PTB"/>
</dbReference>
<dbReference type="FunFam" id="2.30.29.30:FF:000035">
    <property type="entry name" value="Disabled homolog 2 isoform 1"/>
    <property type="match status" value="1"/>
</dbReference>
<reference evidence="8" key="2">
    <citation type="submission" date="2025-09" db="UniProtKB">
        <authorList>
            <consortium name="Ensembl"/>
        </authorList>
    </citation>
    <scope>IDENTIFICATION</scope>
</reference>
<dbReference type="GO" id="GO:0006898">
    <property type="term" value="P:receptor-mediated endocytosis"/>
    <property type="evidence" value="ECO:0007669"/>
    <property type="project" value="TreeGrafter"/>
</dbReference>
<dbReference type="Gene3D" id="2.30.29.30">
    <property type="entry name" value="Pleckstrin-homology domain (PH domain)/Phosphotyrosine-binding domain (PTB)"/>
    <property type="match status" value="1"/>
</dbReference>
<keyword evidence="4" id="KW-0597">Phosphoprotein</keyword>
<dbReference type="Pfam" id="PF21792">
    <property type="entry name" value="DAB2_SBM"/>
    <property type="match status" value="1"/>
</dbReference>
<dbReference type="InterPro" id="IPR048559">
    <property type="entry name" value="DAB1/2_SBM"/>
</dbReference>
<evidence type="ECO:0000256" key="3">
    <source>
        <dbReference type="ARBA" id="ARBA00022490"/>
    </source>
</evidence>
<dbReference type="GeneTree" id="ENSGT00940000155567"/>
<evidence type="ECO:0000256" key="4">
    <source>
        <dbReference type="ARBA" id="ARBA00022553"/>
    </source>
</evidence>
<dbReference type="PANTHER" id="PTHR47695:SF5">
    <property type="entry name" value="DISABLED HOMOLOG 2"/>
    <property type="match status" value="1"/>
</dbReference>
<evidence type="ECO:0000259" key="7">
    <source>
        <dbReference type="PROSITE" id="PS01179"/>
    </source>
</evidence>
<dbReference type="CDD" id="cd01215">
    <property type="entry name" value="PTB_Dab"/>
    <property type="match status" value="1"/>
</dbReference>
<dbReference type="GO" id="GO:0045807">
    <property type="term" value="P:positive regulation of endocytosis"/>
    <property type="evidence" value="ECO:0007669"/>
    <property type="project" value="TreeGrafter"/>
</dbReference>
<dbReference type="GO" id="GO:0005905">
    <property type="term" value="C:clathrin-coated pit"/>
    <property type="evidence" value="ECO:0007669"/>
    <property type="project" value="TreeGrafter"/>
</dbReference>
<dbReference type="SMART" id="SM00462">
    <property type="entry name" value="PTB"/>
    <property type="match status" value="1"/>
</dbReference>
<keyword evidence="3" id="KW-0963">Cytoplasm</keyword>
<evidence type="ECO:0000256" key="1">
    <source>
        <dbReference type="ARBA" id="ARBA00004496"/>
    </source>
</evidence>
<protein>
    <submittedName>
        <fullName evidence="8">DAB adaptor protein 2</fullName>
    </submittedName>
</protein>
<organism evidence="8 9">
    <name type="scientific">Cyprinus carpio carpio</name>
    <dbReference type="NCBI Taxonomy" id="630221"/>
    <lineage>
        <taxon>Eukaryota</taxon>
        <taxon>Metazoa</taxon>
        <taxon>Chordata</taxon>
        <taxon>Craniata</taxon>
        <taxon>Vertebrata</taxon>
        <taxon>Euteleostomi</taxon>
        <taxon>Actinopterygii</taxon>
        <taxon>Neopterygii</taxon>
        <taxon>Teleostei</taxon>
        <taxon>Ostariophysi</taxon>
        <taxon>Cypriniformes</taxon>
        <taxon>Cyprinidae</taxon>
        <taxon>Cyprininae</taxon>
        <taxon>Cyprinus</taxon>
    </lineage>
</organism>
<dbReference type="Proteomes" id="UP001108240">
    <property type="component" value="Unplaced"/>
</dbReference>
<dbReference type="PANTHER" id="PTHR47695">
    <property type="entry name" value="PID DOMAIN-CONTAINING PROTEIN"/>
    <property type="match status" value="1"/>
</dbReference>
<dbReference type="PROSITE" id="PS01179">
    <property type="entry name" value="PID"/>
    <property type="match status" value="1"/>
</dbReference>
<feature type="compositionally biased region" description="Polar residues" evidence="6">
    <location>
        <begin position="725"/>
        <end position="737"/>
    </location>
</feature>